<evidence type="ECO:0000313" key="2">
    <source>
        <dbReference type="EMBL" id="QNV39737.1"/>
    </source>
</evidence>
<dbReference type="InterPro" id="IPR001173">
    <property type="entry name" value="Glyco_trans_2-like"/>
</dbReference>
<dbReference type="InterPro" id="IPR029044">
    <property type="entry name" value="Nucleotide-diphossugar_trans"/>
</dbReference>
<proteinExistence type="predicted"/>
<accession>A0A7H2BJ91</accession>
<dbReference type="Proteomes" id="UP000516421">
    <property type="component" value="Chromosome"/>
</dbReference>
<dbReference type="CDD" id="cd00761">
    <property type="entry name" value="Glyco_tranf_GTA_type"/>
    <property type="match status" value="1"/>
</dbReference>
<protein>
    <submittedName>
        <fullName evidence="2">Glycosyltransferase family 2 protein</fullName>
    </submittedName>
</protein>
<organism evidence="2 3">
    <name type="scientific">Rothia amarae</name>
    <dbReference type="NCBI Taxonomy" id="169480"/>
    <lineage>
        <taxon>Bacteria</taxon>
        <taxon>Bacillati</taxon>
        <taxon>Actinomycetota</taxon>
        <taxon>Actinomycetes</taxon>
        <taxon>Micrococcales</taxon>
        <taxon>Micrococcaceae</taxon>
        <taxon>Rothia</taxon>
    </lineage>
</organism>
<feature type="domain" description="Glycosyltransferase 2-like" evidence="1">
    <location>
        <begin position="7"/>
        <end position="172"/>
    </location>
</feature>
<dbReference type="InterPro" id="IPR050834">
    <property type="entry name" value="Glycosyltransf_2"/>
</dbReference>
<sequence>MQNSVAIIVRTKDRPRFLERALANIAAQTYPQVKTVVVNDGGDAATVDRLIDASALSNVQVIHHEVSRGMEAASNVGIRACASEFIAIHDDDDLWEPTFLEKTVAALEENDDVMVVVRTDEYFEKITESGFEFVESRPFWENLQGMNVVDFFRINRAVPIGILYRRRLLDEIGYYNETLPVVGDWEFNVRVASKHKVLFLHENLAHWSKRLNATGTDSNSVYAAAQEHKFFDARVRSDAVREHFAQGGHLGPYLYNAHLANEVQEAVHHSHELLHDVLNRLERIEATQREQAARLERVERALSVRGRARTISTKLQRLAQRREK</sequence>
<dbReference type="Pfam" id="PF00535">
    <property type="entry name" value="Glycos_transf_2"/>
    <property type="match status" value="1"/>
</dbReference>
<keyword evidence="2" id="KW-0808">Transferase</keyword>
<dbReference type="GO" id="GO:0016740">
    <property type="term" value="F:transferase activity"/>
    <property type="evidence" value="ECO:0007669"/>
    <property type="project" value="UniProtKB-KW"/>
</dbReference>
<dbReference type="Gene3D" id="3.90.550.10">
    <property type="entry name" value="Spore Coat Polysaccharide Biosynthesis Protein SpsA, Chain A"/>
    <property type="match status" value="1"/>
</dbReference>
<dbReference type="EMBL" id="CP061538">
    <property type="protein sequence ID" value="QNV39737.1"/>
    <property type="molecule type" value="Genomic_DNA"/>
</dbReference>
<dbReference type="PANTHER" id="PTHR43685:SF2">
    <property type="entry name" value="GLYCOSYLTRANSFERASE 2-LIKE DOMAIN-CONTAINING PROTEIN"/>
    <property type="match status" value="1"/>
</dbReference>
<name>A0A7H2BJ91_9MICC</name>
<gene>
    <name evidence="2" type="ORF">IDM48_10345</name>
</gene>
<dbReference type="AlphaFoldDB" id="A0A7H2BJ91"/>
<keyword evidence="3" id="KW-1185">Reference proteome</keyword>
<evidence type="ECO:0000259" key="1">
    <source>
        <dbReference type="Pfam" id="PF00535"/>
    </source>
</evidence>
<reference evidence="2 3" key="1">
    <citation type="submission" date="2020-09" db="EMBL/GenBank/DDBJ databases">
        <title>Investigation of environmental microbe.</title>
        <authorList>
            <person name="Ou Y."/>
            <person name="Kang Q."/>
        </authorList>
    </citation>
    <scope>NUCLEOTIDE SEQUENCE [LARGE SCALE GENOMIC DNA]</scope>
    <source>
        <strain evidence="2 3">KJZ-9</strain>
    </source>
</reference>
<dbReference type="KEGG" id="rama:IDM48_10345"/>
<dbReference type="PANTHER" id="PTHR43685">
    <property type="entry name" value="GLYCOSYLTRANSFERASE"/>
    <property type="match status" value="1"/>
</dbReference>
<dbReference type="RefSeq" id="WP_190617309.1">
    <property type="nucleotide sequence ID" value="NZ_CP061538.1"/>
</dbReference>
<evidence type="ECO:0000313" key="3">
    <source>
        <dbReference type="Proteomes" id="UP000516421"/>
    </source>
</evidence>
<dbReference type="SUPFAM" id="SSF53448">
    <property type="entry name" value="Nucleotide-diphospho-sugar transferases"/>
    <property type="match status" value="1"/>
</dbReference>